<sequence>MSSSSTKRFKPVDTRTKKKIFYLSLLTKENQETNNSIPKKTYRDNQSSSKTSEQREENTQSNLEDSLLKNKRKNKEIFSIENNKKNKTSEIKDNLKNKQKHINTIHDLSNTTNANKSNKESDN</sequence>
<protein>
    <submittedName>
        <fullName evidence="1">3673_t:CDS:1</fullName>
    </submittedName>
</protein>
<evidence type="ECO:0000313" key="2">
    <source>
        <dbReference type="Proteomes" id="UP000789860"/>
    </source>
</evidence>
<reference evidence="1" key="1">
    <citation type="submission" date="2021-06" db="EMBL/GenBank/DDBJ databases">
        <authorList>
            <person name="Kallberg Y."/>
            <person name="Tangrot J."/>
            <person name="Rosling A."/>
        </authorList>
    </citation>
    <scope>NUCLEOTIDE SEQUENCE</scope>
    <source>
        <strain evidence="1">AU212A</strain>
    </source>
</reference>
<accession>A0ACA9KR67</accession>
<proteinExistence type="predicted"/>
<gene>
    <name evidence="1" type="ORF">SCALOS_LOCUS2681</name>
</gene>
<evidence type="ECO:0000313" key="1">
    <source>
        <dbReference type="EMBL" id="CAG8487215.1"/>
    </source>
</evidence>
<dbReference type="Proteomes" id="UP000789860">
    <property type="component" value="Unassembled WGS sequence"/>
</dbReference>
<organism evidence="1 2">
    <name type="scientific">Scutellospora calospora</name>
    <dbReference type="NCBI Taxonomy" id="85575"/>
    <lineage>
        <taxon>Eukaryota</taxon>
        <taxon>Fungi</taxon>
        <taxon>Fungi incertae sedis</taxon>
        <taxon>Mucoromycota</taxon>
        <taxon>Glomeromycotina</taxon>
        <taxon>Glomeromycetes</taxon>
        <taxon>Diversisporales</taxon>
        <taxon>Gigasporaceae</taxon>
        <taxon>Scutellospora</taxon>
    </lineage>
</organism>
<comment type="caution">
    <text evidence="1">The sequence shown here is derived from an EMBL/GenBank/DDBJ whole genome shotgun (WGS) entry which is preliminary data.</text>
</comment>
<name>A0ACA9KR67_9GLOM</name>
<keyword evidence="2" id="KW-1185">Reference proteome</keyword>
<dbReference type="EMBL" id="CAJVPM010002487">
    <property type="protein sequence ID" value="CAG8487215.1"/>
    <property type="molecule type" value="Genomic_DNA"/>
</dbReference>